<dbReference type="EMBL" id="GHES01003303">
    <property type="protein sequence ID" value="MPA33862.1"/>
    <property type="molecule type" value="Transcribed_RNA"/>
</dbReference>
<dbReference type="InterPro" id="IPR035669">
    <property type="entry name" value="SGNH_plant_lipase-like"/>
</dbReference>
<keyword evidence="3" id="KW-0443">Lipid metabolism</keyword>
<feature type="chain" id="PRO_5022812227" description="GDSL esterase/lipase" evidence="4">
    <location>
        <begin position="29"/>
        <end position="365"/>
    </location>
</feature>
<accession>A0A5B6YPW1</accession>
<dbReference type="PANTHER" id="PTHR45648:SF106">
    <property type="entry name" value="ANTHER-SPECIFIC PROLINE-RICH PROTEIN APG"/>
    <property type="match status" value="1"/>
</dbReference>
<name>A0A5B6YPW1_DAVIN</name>
<dbReference type="GO" id="GO:0016042">
    <property type="term" value="P:lipid catabolic process"/>
    <property type="evidence" value="ECO:0007669"/>
    <property type="project" value="UniProtKB-KW"/>
</dbReference>
<organism evidence="5">
    <name type="scientific">Davidia involucrata</name>
    <name type="common">Dove tree</name>
    <dbReference type="NCBI Taxonomy" id="16924"/>
    <lineage>
        <taxon>Eukaryota</taxon>
        <taxon>Viridiplantae</taxon>
        <taxon>Streptophyta</taxon>
        <taxon>Embryophyta</taxon>
        <taxon>Tracheophyta</taxon>
        <taxon>Spermatophyta</taxon>
        <taxon>Magnoliopsida</taxon>
        <taxon>eudicotyledons</taxon>
        <taxon>Gunneridae</taxon>
        <taxon>Pentapetalae</taxon>
        <taxon>asterids</taxon>
        <taxon>Cornales</taxon>
        <taxon>Nyssaceae</taxon>
        <taxon>Davidia</taxon>
    </lineage>
</organism>
<dbReference type="CDD" id="cd01837">
    <property type="entry name" value="SGNH_plant_lipase_like"/>
    <property type="match status" value="1"/>
</dbReference>
<keyword evidence="2" id="KW-0378">Hydrolase</keyword>
<dbReference type="AlphaFoldDB" id="A0A5B6YPW1"/>
<reference evidence="5" key="1">
    <citation type="submission" date="2019-08" db="EMBL/GenBank/DDBJ databases">
        <title>Reference gene set and small RNA set construction with multiple tissues from Davidia involucrata Baill.</title>
        <authorList>
            <person name="Yang H."/>
            <person name="Zhou C."/>
            <person name="Li G."/>
            <person name="Wang J."/>
            <person name="Gao P."/>
            <person name="Wang M."/>
            <person name="Wang R."/>
            <person name="Zhao Y."/>
        </authorList>
    </citation>
    <scope>NUCLEOTIDE SEQUENCE</scope>
    <source>
        <tissue evidence="5">Mixed with DoveR01_LX</tissue>
    </source>
</reference>
<feature type="signal peptide" evidence="4">
    <location>
        <begin position="1"/>
        <end position="28"/>
    </location>
</feature>
<evidence type="ECO:0008006" key="6">
    <source>
        <dbReference type="Google" id="ProtNLM"/>
    </source>
</evidence>
<dbReference type="InterPro" id="IPR051058">
    <property type="entry name" value="GDSL_Est/Lipase"/>
</dbReference>
<evidence type="ECO:0000313" key="5">
    <source>
        <dbReference type="EMBL" id="MPA33862.1"/>
    </source>
</evidence>
<keyword evidence="3" id="KW-0442">Lipid degradation</keyword>
<dbReference type="InterPro" id="IPR036514">
    <property type="entry name" value="SGNH_hydro_sf"/>
</dbReference>
<proteinExistence type="inferred from homology"/>
<gene>
    <name evidence="5" type="ORF">Din_003303</name>
</gene>
<dbReference type="Pfam" id="PF00657">
    <property type="entry name" value="Lipase_GDSL"/>
    <property type="match status" value="1"/>
</dbReference>
<keyword evidence="4" id="KW-0732">Signal</keyword>
<dbReference type="PANTHER" id="PTHR45648">
    <property type="entry name" value="GDSL LIPASE/ACYLHYDROLASE FAMILY PROTEIN (AFU_ORTHOLOGUE AFUA_4G14700)"/>
    <property type="match status" value="1"/>
</dbReference>
<evidence type="ECO:0000256" key="2">
    <source>
        <dbReference type="ARBA" id="ARBA00022801"/>
    </source>
</evidence>
<dbReference type="Gene3D" id="3.40.50.1110">
    <property type="entry name" value="SGNH hydrolase"/>
    <property type="match status" value="1"/>
</dbReference>
<dbReference type="GO" id="GO:0016788">
    <property type="term" value="F:hydrolase activity, acting on ester bonds"/>
    <property type="evidence" value="ECO:0007669"/>
    <property type="project" value="InterPro"/>
</dbReference>
<comment type="similarity">
    <text evidence="1">Belongs to the 'GDSL' lipolytic enzyme family.</text>
</comment>
<dbReference type="InterPro" id="IPR001087">
    <property type="entry name" value="GDSL"/>
</dbReference>
<evidence type="ECO:0000256" key="3">
    <source>
        <dbReference type="ARBA" id="ARBA00022963"/>
    </source>
</evidence>
<dbReference type="SUPFAM" id="SSF52266">
    <property type="entry name" value="SGNH hydrolase"/>
    <property type="match status" value="1"/>
</dbReference>
<sequence>MACNISPAETICFFIFSLIVLGFNFSEAQKVPAMYVFGDSLVDVGNNNYLKLSLAKANFPHNGVDYPGKKPTGRFSNGKNPADFLAEKVGLPTSPPYLSLSKSNNSSVFLTGVSFASGGAGIFNGTDELYRQSIPLPKQVDYYSAVYEALVQQLGSAGAHEHLSKSLFAVVIGSNDLLGYFNPGSNDPKKSTPQQYVDQMVLNLKGLLKRMHDFGARKFVMTGTPAIGCCPAQRNDNKTGECNEEANSWSVKYNEGLKSMLQGLKPELEDFNYTYFDAYSVFLNFIQNPKTYGFSEVKSACCGRGNLKAELPCVPISTYCTNRNDHLFWDMYHPTEAASRIFVNIIFDGSQQYVIPMNLKQLIAV</sequence>
<evidence type="ECO:0000256" key="4">
    <source>
        <dbReference type="SAM" id="SignalP"/>
    </source>
</evidence>
<evidence type="ECO:0000256" key="1">
    <source>
        <dbReference type="ARBA" id="ARBA00008668"/>
    </source>
</evidence>
<protein>
    <recommendedName>
        <fullName evidence="6">GDSL esterase/lipase</fullName>
    </recommendedName>
</protein>